<protein>
    <submittedName>
        <fullName evidence="1">Uncharacterized protein</fullName>
    </submittedName>
</protein>
<dbReference type="AlphaFoldDB" id="A0A2P2NC81"/>
<organism evidence="1">
    <name type="scientific">Rhizophora mucronata</name>
    <name type="common">Asiatic mangrove</name>
    <dbReference type="NCBI Taxonomy" id="61149"/>
    <lineage>
        <taxon>Eukaryota</taxon>
        <taxon>Viridiplantae</taxon>
        <taxon>Streptophyta</taxon>
        <taxon>Embryophyta</taxon>
        <taxon>Tracheophyta</taxon>
        <taxon>Spermatophyta</taxon>
        <taxon>Magnoliopsida</taxon>
        <taxon>eudicotyledons</taxon>
        <taxon>Gunneridae</taxon>
        <taxon>Pentapetalae</taxon>
        <taxon>rosids</taxon>
        <taxon>fabids</taxon>
        <taxon>Malpighiales</taxon>
        <taxon>Rhizophoraceae</taxon>
        <taxon>Rhizophora</taxon>
    </lineage>
</organism>
<evidence type="ECO:0000313" key="1">
    <source>
        <dbReference type="EMBL" id="MBX40077.1"/>
    </source>
</evidence>
<reference evidence="1" key="1">
    <citation type="submission" date="2018-02" db="EMBL/GenBank/DDBJ databases">
        <title>Rhizophora mucronata_Transcriptome.</title>
        <authorList>
            <person name="Meera S.P."/>
            <person name="Sreeshan A."/>
            <person name="Augustine A."/>
        </authorList>
    </citation>
    <scope>NUCLEOTIDE SEQUENCE</scope>
    <source>
        <tissue evidence="1">Leaf</tissue>
    </source>
</reference>
<sequence length="28" mass="3452">MPSNTDIIFVSELIKNDCWIWMKKRVKR</sequence>
<dbReference type="EMBL" id="GGEC01059593">
    <property type="protein sequence ID" value="MBX40077.1"/>
    <property type="molecule type" value="Transcribed_RNA"/>
</dbReference>
<name>A0A2P2NC81_RHIMU</name>
<proteinExistence type="predicted"/>
<accession>A0A2P2NC81</accession>